<dbReference type="Gene3D" id="2.60.120.260">
    <property type="entry name" value="Galactose-binding domain-like"/>
    <property type="match status" value="1"/>
</dbReference>
<evidence type="ECO:0000313" key="2">
    <source>
        <dbReference type="Proteomes" id="UP001589810"/>
    </source>
</evidence>
<dbReference type="Proteomes" id="UP001589810">
    <property type="component" value="Unassembled WGS sequence"/>
</dbReference>
<organism evidence="1 2">
    <name type="scientific">Kutzneria chonburiensis</name>
    <dbReference type="NCBI Taxonomy" id="1483604"/>
    <lineage>
        <taxon>Bacteria</taxon>
        <taxon>Bacillati</taxon>
        <taxon>Actinomycetota</taxon>
        <taxon>Actinomycetes</taxon>
        <taxon>Pseudonocardiales</taxon>
        <taxon>Pseudonocardiaceae</taxon>
        <taxon>Kutzneria</taxon>
    </lineage>
</organism>
<dbReference type="EMBL" id="JBHLUD010000013">
    <property type="protein sequence ID" value="MFC0546937.1"/>
    <property type="molecule type" value="Genomic_DNA"/>
</dbReference>
<dbReference type="RefSeq" id="WP_273937176.1">
    <property type="nucleotide sequence ID" value="NZ_CP097263.1"/>
</dbReference>
<name>A0ABV6N301_9PSEU</name>
<proteinExistence type="predicted"/>
<keyword evidence="2" id="KW-1185">Reference proteome</keyword>
<evidence type="ECO:0008006" key="3">
    <source>
        <dbReference type="Google" id="ProtNLM"/>
    </source>
</evidence>
<gene>
    <name evidence="1" type="ORF">ACFFH7_35885</name>
</gene>
<sequence>MAWDDSAYGVGTVAGTIANLAVPGQQPAPPIPGGTTLFTYTAQTPVAPWSYWGWSAGGVVGLYPGGGVVVAPAPASGTVSVTAWWPDAPNVLLVRITPDGTRTPVRGAYPLTAGASRRNYSPNPSFEAGLNGCAAGTGNPTLTQISRTGDPTAGAYALRATVAAAGTDEVTLPSALSGGVVVTVGVDLRLSARPTALTITVQWTSATGTGLPSTSVTLTADAVNPSVAQWARQVVTVTPPATAATSALKITATGMPAGGTLDVDRVTLEQAATDGSYVAGDSTGGVWTGTTALSTSVIAPVLTVADGEAPLDIALTYEVYNPAITGGRVKATPVVLASTDTAWLTHPATPAAPLACQPTVTPALVRGLDQAVFRVLGRANPVVVSAAKRVAPSGTLSLSVTSFAARDALLALLADGSPLLLRTPSAYGYGAGLWLAFADVTEDPGPLATWQQTRTITAPFQVVDRPAAANSVIV</sequence>
<reference evidence="1 2" key="1">
    <citation type="submission" date="2024-09" db="EMBL/GenBank/DDBJ databases">
        <authorList>
            <person name="Sun Q."/>
            <person name="Mori K."/>
        </authorList>
    </citation>
    <scope>NUCLEOTIDE SEQUENCE [LARGE SCALE GENOMIC DNA]</scope>
    <source>
        <strain evidence="1 2">TBRC 1432</strain>
    </source>
</reference>
<protein>
    <recommendedName>
        <fullName evidence="3">MBG domain-containing protein</fullName>
    </recommendedName>
</protein>
<comment type="caution">
    <text evidence="1">The sequence shown here is derived from an EMBL/GenBank/DDBJ whole genome shotgun (WGS) entry which is preliminary data.</text>
</comment>
<evidence type="ECO:0000313" key="1">
    <source>
        <dbReference type="EMBL" id="MFC0546937.1"/>
    </source>
</evidence>
<accession>A0ABV6N301</accession>